<dbReference type="PANTHER" id="PTHR31157">
    <property type="entry name" value="SCP DOMAIN-CONTAINING PROTEIN"/>
    <property type="match status" value="1"/>
</dbReference>
<accession>A0ABW4SFJ3</accession>
<dbReference type="Pfam" id="PF14504">
    <property type="entry name" value="CAP_assoc_N"/>
    <property type="match status" value="1"/>
</dbReference>
<reference evidence="4" key="1">
    <citation type="journal article" date="2019" name="Int. J. Syst. Evol. Microbiol.">
        <title>The Global Catalogue of Microorganisms (GCM) 10K type strain sequencing project: providing services to taxonomists for standard genome sequencing and annotation.</title>
        <authorList>
            <consortium name="The Broad Institute Genomics Platform"/>
            <consortium name="The Broad Institute Genome Sequencing Center for Infectious Disease"/>
            <person name="Wu L."/>
            <person name="Ma J."/>
        </authorList>
    </citation>
    <scope>NUCLEOTIDE SEQUENCE [LARGE SCALE GENOMIC DNA]</scope>
    <source>
        <strain evidence="4">CGMCC 4.7177</strain>
    </source>
</reference>
<dbReference type="SUPFAM" id="SSF55797">
    <property type="entry name" value="PR-1-like"/>
    <property type="match status" value="1"/>
</dbReference>
<evidence type="ECO:0000259" key="1">
    <source>
        <dbReference type="Pfam" id="PF00188"/>
    </source>
</evidence>
<sequence length="375" mass="42483">MKKLFLFALLISTIYLAKPIWEEPVSKYVDISFLDPVDEKIQSYLTKESVSTVVQYIGETTDKALNLLSSKLTENETSTSNVEKPVLSKPEHSQFSIHNIEIGTTEDEVFEKLGEPKSHSMNEYGTEWFTYHTDYSNFIMVSFDKNRLVNALYTNDDLIASSINIRYGSSKSSVRELLGEPLKEIRKGLNVFILQDSEGFDFFLIGDTYTYVFYDLHQNDKVTAIQLVSKSLELQKASIYAGRNAILQHGFEQQLFDLTNASRVRNGLNSLKWEESVAGTARKHSKDMAVNDFFSHDNKQGQSPFDRMEIDGIPFRGAGENLAYGQSSSIFAHEGLMNSAGHRENILLDTYSHLGVGVAFNEASQPYYTENFLQK</sequence>
<name>A0ABW4SFJ3_9BACL</name>
<feature type="domain" description="SCP" evidence="1">
    <location>
        <begin position="257"/>
        <end position="369"/>
    </location>
</feature>
<keyword evidence="4" id="KW-1185">Reference proteome</keyword>
<dbReference type="Gene3D" id="3.40.33.10">
    <property type="entry name" value="CAP"/>
    <property type="match status" value="1"/>
</dbReference>
<comment type="caution">
    <text evidence="3">The sequence shown here is derived from an EMBL/GenBank/DDBJ whole genome shotgun (WGS) entry which is preliminary data.</text>
</comment>
<dbReference type="EMBL" id="JBHUGI010000014">
    <property type="protein sequence ID" value="MFD1927595.1"/>
    <property type="molecule type" value="Genomic_DNA"/>
</dbReference>
<dbReference type="Proteomes" id="UP001597218">
    <property type="component" value="Unassembled WGS sequence"/>
</dbReference>
<organism evidence="3 4">
    <name type="scientific">Sporosarcina siberiensis</name>
    <dbReference type="NCBI Taxonomy" id="1365606"/>
    <lineage>
        <taxon>Bacteria</taxon>
        <taxon>Bacillati</taxon>
        <taxon>Bacillota</taxon>
        <taxon>Bacilli</taxon>
        <taxon>Bacillales</taxon>
        <taxon>Caryophanaceae</taxon>
        <taxon>Sporosarcina</taxon>
    </lineage>
</organism>
<dbReference type="Pfam" id="PF00188">
    <property type="entry name" value="CAP"/>
    <property type="match status" value="1"/>
</dbReference>
<proteinExistence type="predicted"/>
<gene>
    <name evidence="3" type="ORF">ACFSFY_05885</name>
</gene>
<protein>
    <submittedName>
        <fullName evidence="3">CAP domain-containing protein</fullName>
    </submittedName>
</protein>
<dbReference type="RefSeq" id="WP_381536255.1">
    <property type="nucleotide sequence ID" value="NZ_JBHUGI010000014.1"/>
</dbReference>
<dbReference type="InterPro" id="IPR035940">
    <property type="entry name" value="CAP_sf"/>
</dbReference>
<dbReference type="InterPro" id="IPR014044">
    <property type="entry name" value="CAP_dom"/>
</dbReference>
<dbReference type="PANTHER" id="PTHR31157:SF1">
    <property type="entry name" value="SCP DOMAIN-CONTAINING PROTEIN"/>
    <property type="match status" value="1"/>
</dbReference>
<dbReference type="CDD" id="cd05379">
    <property type="entry name" value="CAP_bacterial"/>
    <property type="match status" value="1"/>
</dbReference>
<feature type="domain" description="CAP-associated" evidence="2">
    <location>
        <begin position="102"/>
        <end position="237"/>
    </location>
</feature>
<evidence type="ECO:0000313" key="4">
    <source>
        <dbReference type="Proteomes" id="UP001597218"/>
    </source>
</evidence>
<evidence type="ECO:0000313" key="3">
    <source>
        <dbReference type="EMBL" id="MFD1927595.1"/>
    </source>
</evidence>
<evidence type="ECO:0000259" key="2">
    <source>
        <dbReference type="Pfam" id="PF14504"/>
    </source>
</evidence>
<dbReference type="InterPro" id="IPR029410">
    <property type="entry name" value="CAP_assoc"/>
</dbReference>